<dbReference type="Proteomes" id="UP000220106">
    <property type="component" value="Unassembled WGS sequence"/>
</dbReference>
<organism evidence="6 7">
    <name type="scientific">Peribacillus butanolivorans</name>
    <dbReference type="NCBI Taxonomy" id="421767"/>
    <lineage>
        <taxon>Bacteria</taxon>
        <taxon>Bacillati</taxon>
        <taxon>Bacillota</taxon>
        <taxon>Bacilli</taxon>
        <taxon>Bacillales</taxon>
        <taxon>Bacillaceae</taxon>
        <taxon>Peribacillus</taxon>
    </lineage>
</organism>
<dbReference type="PANTHER" id="PTHR44942">
    <property type="entry name" value="METHYLTRANSF_11 DOMAIN-CONTAINING PROTEIN"/>
    <property type="match status" value="1"/>
</dbReference>
<keyword evidence="8" id="KW-1185">Reference proteome</keyword>
<evidence type="ECO:0000259" key="4">
    <source>
        <dbReference type="Pfam" id="PF08241"/>
    </source>
</evidence>
<dbReference type="Proteomes" id="UP000260457">
    <property type="component" value="Chromosome"/>
</dbReference>
<evidence type="ECO:0000313" key="8">
    <source>
        <dbReference type="Proteomes" id="UP000260457"/>
    </source>
</evidence>
<keyword evidence="2 6" id="KW-0489">Methyltransferase</keyword>
<dbReference type="KEGG" id="pbut:DTO10_05965"/>
<evidence type="ECO:0000256" key="3">
    <source>
        <dbReference type="ARBA" id="ARBA00022679"/>
    </source>
</evidence>
<evidence type="ECO:0000256" key="2">
    <source>
        <dbReference type="ARBA" id="ARBA00022603"/>
    </source>
</evidence>
<dbReference type="SUPFAM" id="SSF53335">
    <property type="entry name" value="S-adenosyl-L-methionine-dependent methyltransferases"/>
    <property type="match status" value="1"/>
</dbReference>
<dbReference type="Pfam" id="PF08241">
    <property type="entry name" value="Methyltransf_11"/>
    <property type="match status" value="1"/>
</dbReference>
<dbReference type="Gene3D" id="3.40.50.150">
    <property type="entry name" value="Vaccinia Virus protein VP39"/>
    <property type="match status" value="1"/>
</dbReference>
<dbReference type="EMBL" id="NUEQ01000014">
    <property type="protein sequence ID" value="PEJ34342.1"/>
    <property type="molecule type" value="Genomic_DNA"/>
</dbReference>
<dbReference type="InterPro" id="IPR013216">
    <property type="entry name" value="Methyltransf_11"/>
</dbReference>
<evidence type="ECO:0000313" key="6">
    <source>
        <dbReference type="EMBL" id="PEJ34342.1"/>
    </source>
</evidence>
<evidence type="ECO:0000256" key="1">
    <source>
        <dbReference type="ARBA" id="ARBA00008361"/>
    </source>
</evidence>
<feature type="domain" description="Methyltransferase type 11" evidence="4">
    <location>
        <begin position="41"/>
        <end position="134"/>
    </location>
</feature>
<evidence type="ECO:0000313" key="5">
    <source>
        <dbReference type="EMBL" id="AXN38020.1"/>
    </source>
</evidence>
<name>A0AAX0S5R9_9BACI</name>
<dbReference type="InterPro" id="IPR029063">
    <property type="entry name" value="SAM-dependent_MTases_sf"/>
</dbReference>
<dbReference type="CDD" id="cd02440">
    <property type="entry name" value="AdoMet_MTases"/>
    <property type="match status" value="1"/>
</dbReference>
<dbReference type="InterPro" id="IPR051052">
    <property type="entry name" value="Diverse_substrate_MTase"/>
</dbReference>
<accession>A0AAX0S5R9</accession>
<evidence type="ECO:0000313" key="7">
    <source>
        <dbReference type="Proteomes" id="UP000220106"/>
    </source>
</evidence>
<dbReference type="PANTHER" id="PTHR44942:SF4">
    <property type="entry name" value="METHYLTRANSFERASE TYPE 11 DOMAIN-CONTAINING PROTEIN"/>
    <property type="match status" value="1"/>
</dbReference>
<dbReference type="GO" id="GO:0032259">
    <property type="term" value="P:methylation"/>
    <property type="evidence" value="ECO:0007669"/>
    <property type="project" value="UniProtKB-KW"/>
</dbReference>
<proteinExistence type="inferred from homology"/>
<reference evidence="5 8" key="2">
    <citation type="submission" date="2018-07" db="EMBL/GenBank/DDBJ databases">
        <title>The molecular basis for the intramolecular migration of carboxyl group in the catabolism of para-hydroxybenzoate via gentisate.</title>
        <authorList>
            <person name="Zhao H."/>
            <person name="Xu Y."/>
            <person name="Lin S."/>
            <person name="Spain J.C."/>
            <person name="Zhou N.-Y."/>
        </authorList>
    </citation>
    <scope>NUCLEOTIDE SEQUENCE [LARGE SCALE GENOMIC DNA]</scope>
    <source>
        <strain evidence="5 8">PHB-7a</strain>
    </source>
</reference>
<dbReference type="RefSeq" id="WP_098175679.1">
    <property type="nucleotide sequence ID" value="NZ_CP030926.1"/>
</dbReference>
<dbReference type="EMBL" id="CP030926">
    <property type="protein sequence ID" value="AXN38020.1"/>
    <property type="molecule type" value="Genomic_DNA"/>
</dbReference>
<dbReference type="AlphaFoldDB" id="A0AAX0S5R9"/>
<sequence>MKVNFGKVAKDYAKWRNDLPGELIESLKIRGINFANVPVADLGSGTGVLSRALFKERAKVVGVEPSKELIEEAHNIDRQENSRIKYVNQYSENTTLESDTFDFVTVLRAWHWFDREAALNEIKRIIKENGTLIVMDSGFVSKSNVIKETLQIIKRHMPDGKLTSAGSKANVQQFINGFPVEWFKEWQEHQFDLTDTYKFYYDVTFKNEEWCGRVGSLSWLSSFSEDKRVQILDEIHSHLVKEFGNIQHTIQHVCNVVILKRKKPYAG</sequence>
<comment type="similarity">
    <text evidence="1">Belongs to the methyltransferase superfamily.</text>
</comment>
<gene>
    <name evidence="6" type="ORF">CN689_09400</name>
    <name evidence="5" type="ORF">DTO10_05965</name>
</gene>
<protein>
    <submittedName>
        <fullName evidence="5">Class I SAM-dependent methyltransferase</fullName>
    </submittedName>
    <submittedName>
        <fullName evidence="6">Methyltransferase type 11</fullName>
    </submittedName>
</protein>
<reference evidence="6 7" key="1">
    <citation type="submission" date="2017-09" db="EMBL/GenBank/DDBJ databases">
        <title>Large-scale bioinformatics analysis of Bacillus genomes uncovers conserved roles of natural products in bacterial physiology.</title>
        <authorList>
            <consortium name="Agbiome Team Llc"/>
            <person name="Bleich R.M."/>
            <person name="Kirk G.J."/>
            <person name="Santa Maria K.C."/>
            <person name="Allen S.E."/>
            <person name="Farag S."/>
            <person name="Shank E.A."/>
            <person name="Bowers A."/>
        </authorList>
    </citation>
    <scope>NUCLEOTIDE SEQUENCE [LARGE SCALE GENOMIC DNA]</scope>
    <source>
        <strain evidence="6 7">AFS003229</strain>
    </source>
</reference>
<dbReference type="GO" id="GO:0008757">
    <property type="term" value="F:S-adenosylmethionine-dependent methyltransferase activity"/>
    <property type="evidence" value="ECO:0007669"/>
    <property type="project" value="InterPro"/>
</dbReference>
<keyword evidence="3" id="KW-0808">Transferase</keyword>